<proteinExistence type="predicted"/>
<feature type="transmembrane region" description="Helical" evidence="8">
    <location>
        <begin position="47"/>
        <end position="68"/>
    </location>
</feature>
<keyword evidence="5 8" id="KW-0812">Transmembrane</keyword>
<dbReference type="InterPro" id="IPR050297">
    <property type="entry name" value="LipidA_mod_glycosyltrf_83"/>
</dbReference>
<evidence type="ECO:0000313" key="10">
    <source>
        <dbReference type="Proteomes" id="UP000178082"/>
    </source>
</evidence>
<dbReference type="STRING" id="1817883.A3G31_01310"/>
<sequence length="734" mass="84541">MTSNKSYIYFPLVIPLLLGGIIRFFYSLSTPLIETDGAVILLNARQFAYTGKISIDSSLAGIILGFIYRFTGEHLVVGKILESLVALITIIITYIFCIKAYNPRVAFLSSTFLAIFPLHVIFSYLCKGYTYTSLLIISSALLLLISIEKEKFSFAVLAGITASLAFFFRTFSMAIVIGIFVWLLIDLIIKLKKKEKTDFLSKNLSVFLISSVLFLLPFFAYRINKLGIYFFRDFGMPAWLQSMEYFYRGLWSNICDYYSLIYFIFLPSFVFFIYISFSNKKIYIPNLLVLVFSLSYIILAIINPGHHFPRILMPAVPMMCIIMAVAIDSVFNSSSQHHSPFLILTLVLGSIFYLFLKFTGPFNTPLENLDGILKMTFYVSISYLLMALPSLLITKALNSKSLFQSNLFSYTGTSILILMIIFYSIRYTYWRTKDLTGWINSYIQAIKFIPESPDSLLVYENAPFANLMGFEAYNFRDLELSDGIRMIRGDVEETARKYFIRFFVVPSHETDDRIYYTYREMSRRFTGKDPEFHSRLESSESISRIYDNGNIVIFFYPYEESSPFPLRLKQISLDSLTGKSFAFNKTEVYFRISGAKKYLKTDLQDTVFVETDKSNPVPKPLQAARQNISSFLSPAETFNNKTTTLLPIIIKNEKNRFSFSIKNHADIEENYIYNIYPEELGIRQGSVKVLPHSEKIIAIDFSLQQSEKKKIKVDVTSQSTKHTYSICFWTEKPE</sequence>
<feature type="transmembrane region" description="Helical" evidence="8">
    <location>
        <begin position="257"/>
        <end position="275"/>
    </location>
</feature>
<keyword evidence="6 8" id="KW-1133">Transmembrane helix</keyword>
<dbReference type="EMBL" id="MGDI01000001">
    <property type="protein sequence ID" value="OGL55434.1"/>
    <property type="molecule type" value="Genomic_DNA"/>
</dbReference>
<evidence type="ECO:0000256" key="6">
    <source>
        <dbReference type="ARBA" id="ARBA00022989"/>
    </source>
</evidence>
<evidence type="ECO:0000256" key="4">
    <source>
        <dbReference type="ARBA" id="ARBA00022679"/>
    </source>
</evidence>
<evidence type="ECO:0000256" key="7">
    <source>
        <dbReference type="ARBA" id="ARBA00023136"/>
    </source>
</evidence>
<comment type="caution">
    <text evidence="9">The sequence shown here is derived from an EMBL/GenBank/DDBJ whole genome shotgun (WGS) entry which is preliminary data.</text>
</comment>
<evidence type="ECO:0000313" key="9">
    <source>
        <dbReference type="EMBL" id="OGL55434.1"/>
    </source>
</evidence>
<feature type="transmembrane region" description="Helical" evidence="8">
    <location>
        <begin position="128"/>
        <end position="145"/>
    </location>
</feature>
<gene>
    <name evidence="9" type="ORF">A3G31_01310</name>
</gene>
<dbReference type="PANTHER" id="PTHR33908">
    <property type="entry name" value="MANNOSYLTRANSFERASE YKCB-RELATED"/>
    <property type="match status" value="1"/>
</dbReference>
<evidence type="ECO:0000256" key="1">
    <source>
        <dbReference type="ARBA" id="ARBA00004651"/>
    </source>
</evidence>
<evidence type="ECO:0000256" key="8">
    <source>
        <dbReference type="SAM" id="Phobius"/>
    </source>
</evidence>
<reference evidence="9 10" key="1">
    <citation type="journal article" date="2016" name="Nat. Commun.">
        <title>Thousands of microbial genomes shed light on interconnected biogeochemical processes in an aquifer system.</title>
        <authorList>
            <person name="Anantharaman K."/>
            <person name="Brown C.T."/>
            <person name="Hug L.A."/>
            <person name="Sharon I."/>
            <person name="Castelle C.J."/>
            <person name="Probst A.J."/>
            <person name="Thomas B.C."/>
            <person name="Singh A."/>
            <person name="Wilkins M.J."/>
            <person name="Karaoz U."/>
            <person name="Brodie E.L."/>
            <person name="Williams K.H."/>
            <person name="Hubbard S.S."/>
            <person name="Banfield J.F."/>
        </authorList>
    </citation>
    <scope>NUCLEOTIDE SEQUENCE [LARGE SCALE GENOMIC DNA]</scope>
</reference>
<name>A0A1F7SQF8_9BACT</name>
<accession>A0A1F7SQF8</accession>
<evidence type="ECO:0000256" key="5">
    <source>
        <dbReference type="ARBA" id="ARBA00022692"/>
    </source>
</evidence>
<evidence type="ECO:0000256" key="3">
    <source>
        <dbReference type="ARBA" id="ARBA00022676"/>
    </source>
</evidence>
<dbReference type="GO" id="GO:0009103">
    <property type="term" value="P:lipopolysaccharide biosynthetic process"/>
    <property type="evidence" value="ECO:0007669"/>
    <property type="project" value="UniProtKB-ARBA"/>
</dbReference>
<protein>
    <submittedName>
        <fullName evidence="9">Uncharacterized protein</fullName>
    </submittedName>
</protein>
<feature type="transmembrane region" description="Helical" evidence="8">
    <location>
        <begin position="406"/>
        <end position="425"/>
    </location>
</feature>
<keyword evidence="7 8" id="KW-0472">Membrane</keyword>
<evidence type="ECO:0000256" key="2">
    <source>
        <dbReference type="ARBA" id="ARBA00022475"/>
    </source>
</evidence>
<dbReference type="Proteomes" id="UP000178082">
    <property type="component" value="Unassembled WGS sequence"/>
</dbReference>
<feature type="transmembrane region" description="Helical" evidence="8">
    <location>
        <begin position="80"/>
        <end position="98"/>
    </location>
</feature>
<feature type="transmembrane region" description="Helical" evidence="8">
    <location>
        <begin position="105"/>
        <end position="122"/>
    </location>
</feature>
<feature type="transmembrane region" description="Helical" evidence="8">
    <location>
        <begin position="308"/>
        <end position="327"/>
    </location>
</feature>
<feature type="transmembrane region" description="Helical" evidence="8">
    <location>
        <begin position="376"/>
        <end position="394"/>
    </location>
</feature>
<keyword evidence="4" id="KW-0808">Transferase</keyword>
<dbReference type="GO" id="GO:0005886">
    <property type="term" value="C:plasma membrane"/>
    <property type="evidence" value="ECO:0007669"/>
    <property type="project" value="UniProtKB-SubCell"/>
</dbReference>
<dbReference type="GO" id="GO:0016763">
    <property type="term" value="F:pentosyltransferase activity"/>
    <property type="evidence" value="ECO:0007669"/>
    <property type="project" value="TreeGrafter"/>
</dbReference>
<feature type="transmembrane region" description="Helical" evidence="8">
    <location>
        <begin position="203"/>
        <end position="223"/>
    </location>
</feature>
<feature type="transmembrane region" description="Helical" evidence="8">
    <location>
        <begin position="6"/>
        <end position="26"/>
    </location>
</feature>
<keyword evidence="2" id="KW-1003">Cell membrane</keyword>
<comment type="subcellular location">
    <subcellularLocation>
        <location evidence="1">Cell membrane</location>
        <topology evidence="1">Multi-pass membrane protein</topology>
    </subcellularLocation>
</comment>
<dbReference type="AlphaFoldDB" id="A0A1F7SQF8"/>
<feature type="transmembrane region" description="Helical" evidence="8">
    <location>
        <begin position="339"/>
        <end position="356"/>
    </location>
</feature>
<feature type="transmembrane region" description="Helical" evidence="8">
    <location>
        <begin position="282"/>
        <end position="302"/>
    </location>
</feature>
<keyword evidence="3" id="KW-0328">Glycosyltransferase</keyword>
<dbReference type="PANTHER" id="PTHR33908:SF11">
    <property type="entry name" value="MEMBRANE PROTEIN"/>
    <property type="match status" value="1"/>
</dbReference>
<organism evidence="9 10">
    <name type="scientific">Candidatus Schekmanbacteria bacterium RIFCSPLOWO2_12_FULL_38_15</name>
    <dbReference type="NCBI Taxonomy" id="1817883"/>
    <lineage>
        <taxon>Bacteria</taxon>
        <taxon>Candidatus Schekmaniibacteriota</taxon>
    </lineage>
</organism>